<keyword evidence="2" id="KW-1185">Reference proteome</keyword>
<evidence type="ECO:0000313" key="1">
    <source>
        <dbReference type="EMBL" id="OXA78634.1"/>
    </source>
</evidence>
<dbReference type="RefSeq" id="WP_074662060.1">
    <property type="nucleotide sequence ID" value="NZ_MUGV01000020.1"/>
</dbReference>
<dbReference type="Proteomes" id="UP000198382">
    <property type="component" value="Unassembled WGS sequence"/>
</dbReference>
<comment type="caution">
    <text evidence="1">The sequence shown here is derived from an EMBL/GenBank/DDBJ whole genome shotgun (WGS) entry which is preliminary data.</text>
</comment>
<dbReference type="EMBL" id="MUGV01000020">
    <property type="protein sequence ID" value="OXA78634.1"/>
    <property type="molecule type" value="Genomic_DNA"/>
</dbReference>
<proteinExistence type="predicted"/>
<gene>
    <name evidence="1" type="ORF">B0A65_12950</name>
</gene>
<evidence type="ECO:0000313" key="2">
    <source>
        <dbReference type="Proteomes" id="UP000198382"/>
    </source>
</evidence>
<protein>
    <submittedName>
        <fullName evidence="1">Uncharacterized protein</fullName>
    </submittedName>
</protein>
<name>A0ABX4BQ56_FLAFR</name>
<sequence length="397" mass="47258">MMNKIYPLEWFDTLISQTLSPINPIIDKLSKKDFMIISEHIEKESKNIQNSLKKEIFLLRRKREVRLQVRKYHSNLVYLLDTIIEYQKTEFDKDSQFSSVFELLQNKLEELLLIVESRFSDYLSLDERVPITYLMLSRNELEVNLKRLSAKASENLNTTSLKIVIHNVIHFLGSFSKKKITYRQLLYHKDLLKGIKNIESSKEVNLFSEIDKVLIEKNFNSRDYIDYIIEHVKEEIEVEESLPNRITKLLFYQKEFDRIYSNEKISFDPCRNNIKYVLQNWFKQEINYFERNLEFNVKTNPDDEIILKPSNVPESKIECDLSADQIALILRAADESRIVKARSMNHFFKMIVPYLSTPFKKELSYQSVRSKSYNAEDRDKDIAIQTLEKIIKKINSY</sequence>
<reference evidence="1 2" key="1">
    <citation type="submission" date="2016-11" db="EMBL/GenBank/DDBJ databases">
        <title>Whole genomes of Flavobacteriaceae.</title>
        <authorList>
            <person name="Stine C."/>
            <person name="Li C."/>
            <person name="Tadesse D."/>
        </authorList>
    </citation>
    <scope>NUCLEOTIDE SEQUENCE [LARGE SCALE GENOMIC DNA]</scope>
    <source>
        <strain evidence="1 2">DSM 15937</strain>
    </source>
</reference>
<accession>A0ABX4BQ56</accession>
<organism evidence="1 2">
    <name type="scientific">Flavobacterium frigidimaris</name>
    <dbReference type="NCBI Taxonomy" id="262320"/>
    <lineage>
        <taxon>Bacteria</taxon>
        <taxon>Pseudomonadati</taxon>
        <taxon>Bacteroidota</taxon>
        <taxon>Flavobacteriia</taxon>
        <taxon>Flavobacteriales</taxon>
        <taxon>Flavobacteriaceae</taxon>
        <taxon>Flavobacterium</taxon>
    </lineage>
</organism>